<dbReference type="AlphaFoldDB" id="A0AAN7V8T2"/>
<evidence type="ECO:0000313" key="1">
    <source>
        <dbReference type="EMBL" id="KAK5641679.1"/>
    </source>
</evidence>
<dbReference type="Proteomes" id="UP001329430">
    <property type="component" value="Chromosome 7"/>
</dbReference>
<name>A0AAN7V8T2_9COLE</name>
<gene>
    <name evidence="1" type="ORF">RI129_010226</name>
</gene>
<keyword evidence="2" id="KW-1185">Reference proteome</keyword>
<protein>
    <submittedName>
        <fullName evidence="1">Uncharacterized protein</fullName>
    </submittedName>
</protein>
<organism evidence="1 2">
    <name type="scientific">Pyrocoelia pectoralis</name>
    <dbReference type="NCBI Taxonomy" id="417401"/>
    <lineage>
        <taxon>Eukaryota</taxon>
        <taxon>Metazoa</taxon>
        <taxon>Ecdysozoa</taxon>
        <taxon>Arthropoda</taxon>
        <taxon>Hexapoda</taxon>
        <taxon>Insecta</taxon>
        <taxon>Pterygota</taxon>
        <taxon>Neoptera</taxon>
        <taxon>Endopterygota</taxon>
        <taxon>Coleoptera</taxon>
        <taxon>Polyphaga</taxon>
        <taxon>Elateriformia</taxon>
        <taxon>Elateroidea</taxon>
        <taxon>Lampyridae</taxon>
        <taxon>Lampyrinae</taxon>
        <taxon>Pyrocoelia</taxon>
    </lineage>
</organism>
<reference evidence="1 2" key="1">
    <citation type="journal article" date="2024" name="Insects">
        <title>An Improved Chromosome-Level Genome Assembly of the Firefly Pyrocoelia pectoralis.</title>
        <authorList>
            <person name="Fu X."/>
            <person name="Meyer-Rochow V.B."/>
            <person name="Ballantyne L."/>
            <person name="Zhu X."/>
        </authorList>
    </citation>
    <scope>NUCLEOTIDE SEQUENCE [LARGE SCALE GENOMIC DNA]</scope>
    <source>
        <strain evidence="1">XCY_ONT2</strain>
    </source>
</reference>
<comment type="caution">
    <text evidence="1">The sequence shown here is derived from an EMBL/GenBank/DDBJ whole genome shotgun (WGS) entry which is preliminary data.</text>
</comment>
<sequence length="83" mass="9743">MCLNNYATTTTTKLKSPRSPWRQILRQPIKPRLSRKIIKSARVNLNCYWSKFEELSNGRGEISSTDNEINENIFNELKDRQCP</sequence>
<accession>A0AAN7V8T2</accession>
<proteinExistence type="predicted"/>
<dbReference type="EMBL" id="JAVRBK010000007">
    <property type="protein sequence ID" value="KAK5641679.1"/>
    <property type="molecule type" value="Genomic_DNA"/>
</dbReference>
<evidence type="ECO:0000313" key="2">
    <source>
        <dbReference type="Proteomes" id="UP001329430"/>
    </source>
</evidence>